<proteinExistence type="predicted"/>
<gene>
    <name evidence="1" type="ORF">ABI_34240</name>
</gene>
<dbReference type="EMBL" id="GL883079">
    <property type="protein sequence ID" value="EGF90403.1"/>
    <property type="molecule type" value="Genomic_DNA"/>
</dbReference>
<dbReference type="AlphaFoldDB" id="F4QQB6"/>
<sequence>MKYFPFVLLGLAACTPGVETVSTASSDVASQAPAASVMTPVATGDGIPDAFTGRWDASTAACASTSDMKLVIKPKELEFYESSGSVQSVTMASPTDITAVAAMSGEGEQWQRTLRMELGDSGKTLTIDGGVGGVRVRCP</sequence>
<dbReference type="Proteomes" id="UP000006512">
    <property type="component" value="Unassembled WGS sequence"/>
</dbReference>
<organism evidence="1 2">
    <name type="scientific">Asticcacaulis biprosthecium C19</name>
    <dbReference type="NCBI Taxonomy" id="715226"/>
    <lineage>
        <taxon>Bacteria</taxon>
        <taxon>Pseudomonadati</taxon>
        <taxon>Pseudomonadota</taxon>
        <taxon>Alphaproteobacteria</taxon>
        <taxon>Caulobacterales</taxon>
        <taxon>Caulobacteraceae</taxon>
        <taxon>Asticcacaulis</taxon>
    </lineage>
</organism>
<dbReference type="OrthoDB" id="6057763at2"/>
<dbReference type="RefSeq" id="WP_006274207.1">
    <property type="nucleotide sequence ID" value="NZ_GL883079.1"/>
</dbReference>
<dbReference type="HOGENOM" id="CLU_135061_0_0_5"/>
<dbReference type="STRING" id="715226.ABI_34240"/>
<keyword evidence="2" id="KW-1185">Reference proteome</keyword>
<accession>F4QQB6</accession>
<protein>
    <submittedName>
        <fullName evidence="1">Uncharacterized protein</fullName>
    </submittedName>
</protein>
<evidence type="ECO:0000313" key="1">
    <source>
        <dbReference type="EMBL" id="EGF90403.1"/>
    </source>
</evidence>
<reference evidence="2" key="1">
    <citation type="submission" date="2011-03" db="EMBL/GenBank/DDBJ databases">
        <title>Draft genome sequence of Brevundimonas diminuta.</title>
        <authorList>
            <person name="Brown P.J.B."/>
            <person name="Buechlein A."/>
            <person name="Hemmerich C."/>
            <person name="Brun Y.V."/>
        </authorList>
    </citation>
    <scope>NUCLEOTIDE SEQUENCE [LARGE SCALE GENOMIC DNA]</scope>
    <source>
        <strain evidence="2">C19</strain>
    </source>
</reference>
<evidence type="ECO:0000313" key="2">
    <source>
        <dbReference type="Proteomes" id="UP000006512"/>
    </source>
</evidence>
<name>F4QQB6_9CAUL</name>
<dbReference type="eggNOG" id="ENOG5033E3H">
    <property type="taxonomic scope" value="Bacteria"/>
</dbReference>